<sequence length="308" mass="32425">MKGLLLACLSLGCCVSGAPTSRRQDAVTTQQLDNLKLFVQWSVAATCNSEKSAGQPVTCPPGQCSLFESHNATVVASFIGTLLDTRGFVGVDPVSQQIVVSFRGTTSVQNWIADLTFVQVPCDLTPGCLVHTGFWGSWGEVAARTLAAVRDAKAAHPAYSVIVTGHSLGGAVATLAAAYLRRAGFAADLYTYGSPRIGNAAFVEFVTAQPGGEYRVTHTDDPVPRLPPLVANYRHTSPEYWISSTSQGPVTPADVQYCPGYANVQCNGGTEGLDIDAHNWYFQPLDGCSARGHAAQEGGRGIITSAGS</sequence>
<dbReference type="EMBL" id="CP003009">
    <property type="protein sequence ID" value="AEO62670.1"/>
    <property type="molecule type" value="Genomic_DNA"/>
</dbReference>
<organism evidence="5 6">
    <name type="scientific">Thermothielavioides terrestris (strain ATCC 38088 / NRRL 8126)</name>
    <name type="common">Thielavia terrestris</name>
    <dbReference type="NCBI Taxonomy" id="578455"/>
    <lineage>
        <taxon>Eukaryota</taxon>
        <taxon>Fungi</taxon>
        <taxon>Dikarya</taxon>
        <taxon>Ascomycota</taxon>
        <taxon>Pezizomycotina</taxon>
        <taxon>Sordariomycetes</taxon>
        <taxon>Sordariomycetidae</taxon>
        <taxon>Sordariales</taxon>
        <taxon>Chaetomiaceae</taxon>
        <taxon>Thermothielavioides</taxon>
        <taxon>Thermothielavioides terrestris</taxon>
    </lineage>
</organism>
<feature type="domain" description="Fungal lipase-type" evidence="4">
    <location>
        <begin position="99"/>
        <end position="229"/>
    </location>
</feature>
<feature type="signal peptide" evidence="3">
    <location>
        <begin position="1"/>
        <end position="17"/>
    </location>
</feature>
<dbReference type="Proteomes" id="UP000008181">
    <property type="component" value="Chromosome 1"/>
</dbReference>
<dbReference type="KEGG" id="ttt:THITE_120596"/>
<dbReference type="PANTHER" id="PTHR46640:SF1">
    <property type="entry name" value="FUNGAL LIPASE-LIKE DOMAIN-CONTAINING PROTEIN-RELATED"/>
    <property type="match status" value="1"/>
</dbReference>
<dbReference type="InterPro" id="IPR051299">
    <property type="entry name" value="AB_hydrolase_lip/est"/>
</dbReference>
<evidence type="ECO:0000313" key="6">
    <source>
        <dbReference type="Proteomes" id="UP000008181"/>
    </source>
</evidence>
<dbReference type="GO" id="GO:0016787">
    <property type="term" value="F:hydrolase activity"/>
    <property type="evidence" value="ECO:0007669"/>
    <property type="project" value="UniProtKB-KW"/>
</dbReference>
<dbReference type="PANTHER" id="PTHR46640">
    <property type="entry name" value="TRIACYLGLYCEROL LIPASE, PUTATIVE (AFU_ORTHOLOGUE AFUA_6G06510)-RELATED"/>
    <property type="match status" value="1"/>
</dbReference>
<keyword evidence="6" id="KW-1185">Reference proteome</keyword>
<dbReference type="CDD" id="cd00519">
    <property type="entry name" value="Lipase_3"/>
    <property type="match status" value="1"/>
</dbReference>
<proteinExistence type="predicted"/>
<dbReference type="eggNOG" id="KOG4569">
    <property type="taxonomic scope" value="Eukaryota"/>
</dbReference>
<dbReference type="Pfam" id="PF01764">
    <property type="entry name" value="Lipase_3"/>
    <property type="match status" value="1"/>
</dbReference>
<dbReference type="OrthoDB" id="426718at2759"/>
<evidence type="ECO:0000256" key="2">
    <source>
        <dbReference type="ARBA" id="ARBA00022801"/>
    </source>
</evidence>
<protein>
    <recommendedName>
        <fullName evidence="4">Fungal lipase-type domain-containing protein</fullName>
    </recommendedName>
</protein>
<evidence type="ECO:0000256" key="1">
    <source>
        <dbReference type="ARBA" id="ARBA00022729"/>
    </source>
</evidence>
<dbReference type="AlphaFoldDB" id="G2QSU5"/>
<dbReference type="SUPFAM" id="SSF53474">
    <property type="entry name" value="alpha/beta-Hydrolases"/>
    <property type="match status" value="1"/>
</dbReference>
<name>G2QSU5_THETT</name>
<evidence type="ECO:0000313" key="5">
    <source>
        <dbReference type="EMBL" id="AEO62670.1"/>
    </source>
</evidence>
<dbReference type="InterPro" id="IPR002921">
    <property type="entry name" value="Fungal_lipase-type"/>
</dbReference>
<keyword evidence="2" id="KW-0378">Hydrolase</keyword>
<reference evidence="5 6" key="1">
    <citation type="journal article" date="2011" name="Nat. Biotechnol.">
        <title>Comparative genomic analysis of the thermophilic biomass-degrading fungi Myceliophthora thermophila and Thielavia terrestris.</title>
        <authorList>
            <person name="Berka R.M."/>
            <person name="Grigoriev I.V."/>
            <person name="Otillar R."/>
            <person name="Salamov A."/>
            <person name="Grimwood J."/>
            <person name="Reid I."/>
            <person name="Ishmael N."/>
            <person name="John T."/>
            <person name="Darmond C."/>
            <person name="Moisan M.-C."/>
            <person name="Henrissat B."/>
            <person name="Coutinho P.M."/>
            <person name="Lombard V."/>
            <person name="Natvig D.O."/>
            <person name="Lindquist E."/>
            <person name="Schmutz J."/>
            <person name="Lucas S."/>
            <person name="Harris P."/>
            <person name="Powlowski J."/>
            <person name="Bellemare A."/>
            <person name="Taylor D."/>
            <person name="Butler G."/>
            <person name="de Vries R.P."/>
            <person name="Allijn I.E."/>
            <person name="van den Brink J."/>
            <person name="Ushinsky S."/>
            <person name="Storms R."/>
            <person name="Powell A.J."/>
            <person name="Paulsen I.T."/>
            <person name="Elbourne L.D.H."/>
            <person name="Baker S.E."/>
            <person name="Magnuson J."/>
            <person name="LaBoissiere S."/>
            <person name="Clutterbuck A.J."/>
            <person name="Martinez D."/>
            <person name="Wogulis M."/>
            <person name="de Leon A.L."/>
            <person name="Rey M.W."/>
            <person name="Tsang A."/>
        </authorList>
    </citation>
    <scope>NUCLEOTIDE SEQUENCE [LARGE SCALE GENOMIC DNA]</scope>
    <source>
        <strain evidence="6">ATCC 38088 / NRRL 8126</strain>
    </source>
</reference>
<gene>
    <name evidence="5" type="ORF">THITE_120596</name>
</gene>
<evidence type="ECO:0000256" key="3">
    <source>
        <dbReference type="SAM" id="SignalP"/>
    </source>
</evidence>
<accession>G2QSU5</accession>
<dbReference type="HOGENOM" id="CLU_032957_1_0_1"/>
<dbReference type="GO" id="GO:0006629">
    <property type="term" value="P:lipid metabolic process"/>
    <property type="evidence" value="ECO:0007669"/>
    <property type="project" value="InterPro"/>
</dbReference>
<dbReference type="GeneID" id="11515716"/>
<dbReference type="InterPro" id="IPR029058">
    <property type="entry name" value="AB_hydrolase_fold"/>
</dbReference>
<dbReference type="RefSeq" id="XP_003649006.1">
    <property type="nucleotide sequence ID" value="XM_003648958.1"/>
</dbReference>
<feature type="chain" id="PRO_5003436646" description="Fungal lipase-type domain-containing protein" evidence="3">
    <location>
        <begin position="18"/>
        <end position="308"/>
    </location>
</feature>
<dbReference type="Gene3D" id="3.40.50.1820">
    <property type="entry name" value="alpha/beta hydrolase"/>
    <property type="match status" value="1"/>
</dbReference>
<evidence type="ECO:0000259" key="4">
    <source>
        <dbReference type="Pfam" id="PF01764"/>
    </source>
</evidence>
<keyword evidence="1 3" id="KW-0732">Signal</keyword>